<proteinExistence type="predicted"/>
<organism evidence="1 2">
    <name type="scientific">Gossypium gossypioides</name>
    <name type="common">Mexican cotton</name>
    <name type="synonym">Selera gossypioides</name>
    <dbReference type="NCBI Taxonomy" id="34282"/>
    <lineage>
        <taxon>Eukaryota</taxon>
        <taxon>Viridiplantae</taxon>
        <taxon>Streptophyta</taxon>
        <taxon>Embryophyta</taxon>
        <taxon>Tracheophyta</taxon>
        <taxon>Spermatophyta</taxon>
        <taxon>Magnoliopsida</taxon>
        <taxon>eudicotyledons</taxon>
        <taxon>Gunneridae</taxon>
        <taxon>Pentapetalae</taxon>
        <taxon>rosids</taxon>
        <taxon>malvids</taxon>
        <taxon>Malvales</taxon>
        <taxon>Malvaceae</taxon>
        <taxon>Malvoideae</taxon>
        <taxon>Gossypium</taxon>
    </lineage>
</organism>
<dbReference type="OrthoDB" id="10458931at2759"/>
<accession>A0A7J9BL43</accession>
<evidence type="ECO:0000313" key="1">
    <source>
        <dbReference type="EMBL" id="MBA0736907.1"/>
    </source>
</evidence>
<comment type="caution">
    <text evidence="1">The sequence shown here is derived from an EMBL/GenBank/DDBJ whole genome shotgun (WGS) entry which is preliminary data.</text>
</comment>
<gene>
    <name evidence="1" type="ORF">Gogos_010395</name>
</gene>
<evidence type="ECO:0000313" key="2">
    <source>
        <dbReference type="Proteomes" id="UP000593579"/>
    </source>
</evidence>
<sequence>MSQIDSKWIPSGLNEVKCKSDLAFNKCMLSSVSRITFKDNERAQRFESFTCRFMGKAMNRMALMMEDEGKQWALPRIWIEEAPSRVEMVAEEDRWVLI</sequence>
<keyword evidence="2" id="KW-1185">Reference proteome</keyword>
<dbReference type="AlphaFoldDB" id="A0A7J9BL43"/>
<dbReference type="EMBL" id="JABEZY010000004">
    <property type="protein sequence ID" value="MBA0736907.1"/>
    <property type="molecule type" value="Genomic_DNA"/>
</dbReference>
<protein>
    <submittedName>
        <fullName evidence="1">Uncharacterized protein</fullName>
    </submittedName>
</protein>
<reference evidence="1 2" key="1">
    <citation type="journal article" date="2019" name="Genome Biol. Evol.">
        <title>Insights into the evolution of the New World diploid cottons (Gossypium, subgenus Houzingenia) based on genome sequencing.</title>
        <authorList>
            <person name="Grover C.E."/>
            <person name="Arick M.A. 2nd"/>
            <person name="Thrash A."/>
            <person name="Conover J.L."/>
            <person name="Sanders W.S."/>
            <person name="Peterson D.G."/>
            <person name="Frelichowski J.E."/>
            <person name="Scheffler J.A."/>
            <person name="Scheffler B.E."/>
            <person name="Wendel J.F."/>
        </authorList>
    </citation>
    <scope>NUCLEOTIDE SEQUENCE [LARGE SCALE GENOMIC DNA]</scope>
    <source>
        <strain evidence="1">5</strain>
        <tissue evidence="1">Leaf</tissue>
    </source>
</reference>
<dbReference type="Proteomes" id="UP000593579">
    <property type="component" value="Unassembled WGS sequence"/>
</dbReference>
<name>A0A7J9BL43_GOSGO</name>